<reference evidence="2 3" key="1">
    <citation type="submission" date="2024-06" db="EMBL/GenBank/DDBJ databases">
        <authorList>
            <person name="Kraege A."/>
            <person name="Thomma B."/>
        </authorList>
    </citation>
    <scope>NUCLEOTIDE SEQUENCE [LARGE SCALE GENOMIC DNA]</scope>
</reference>
<feature type="region of interest" description="Disordered" evidence="1">
    <location>
        <begin position="1"/>
        <end position="80"/>
    </location>
</feature>
<protein>
    <submittedName>
        <fullName evidence="2">G2300 protein</fullName>
    </submittedName>
</protein>
<dbReference type="Proteomes" id="UP001497392">
    <property type="component" value="Unassembled WGS sequence"/>
</dbReference>
<keyword evidence="3" id="KW-1185">Reference proteome</keyword>
<accession>A0ABP1FQH5</accession>
<evidence type="ECO:0000256" key="1">
    <source>
        <dbReference type="SAM" id="MobiDB-lite"/>
    </source>
</evidence>
<proteinExistence type="predicted"/>
<evidence type="ECO:0000313" key="3">
    <source>
        <dbReference type="Proteomes" id="UP001497392"/>
    </source>
</evidence>
<feature type="compositionally biased region" description="Basic and acidic residues" evidence="1">
    <location>
        <begin position="32"/>
        <end position="58"/>
    </location>
</feature>
<feature type="compositionally biased region" description="Polar residues" evidence="1">
    <location>
        <begin position="59"/>
        <end position="72"/>
    </location>
</feature>
<dbReference type="EMBL" id="CAXHTA020000003">
    <property type="protein sequence ID" value="CAL5220312.1"/>
    <property type="molecule type" value="Genomic_DNA"/>
</dbReference>
<evidence type="ECO:0000313" key="2">
    <source>
        <dbReference type="EMBL" id="CAL5220312.1"/>
    </source>
</evidence>
<comment type="caution">
    <text evidence="2">The sequence shown here is derived from an EMBL/GenBank/DDBJ whole genome shotgun (WGS) entry which is preliminary data.</text>
</comment>
<name>A0ABP1FQH5_9CHLO</name>
<gene>
    <name evidence="2" type="primary">g2300</name>
    <name evidence="2" type="ORF">VP750_LOCUS1971</name>
</gene>
<organism evidence="2 3">
    <name type="scientific">Coccomyxa viridis</name>
    <dbReference type="NCBI Taxonomy" id="1274662"/>
    <lineage>
        <taxon>Eukaryota</taxon>
        <taxon>Viridiplantae</taxon>
        <taxon>Chlorophyta</taxon>
        <taxon>core chlorophytes</taxon>
        <taxon>Trebouxiophyceae</taxon>
        <taxon>Trebouxiophyceae incertae sedis</taxon>
        <taxon>Coccomyxaceae</taxon>
        <taxon>Coccomyxa</taxon>
    </lineage>
</organism>
<sequence>MIVRTPLSVRPSSRPLRKTVPRANPFIGETNDPDRTATRKEEKKKDSAWAEPRNKNPLEKTTLSRQGITAQSKEMKDEGLINDAQEAIQGGTEGAKDAIQDAADKVGDAVKKVTGQD</sequence>